<keyword evidence="4 7" id="KW-1133">Transmembrane helix</keyword>
<feature type="transmembrane region" description="Helical" evidence="7">
    <location>
        <begin position="336"/>
        <end position="354"/>
    </location>
</feature>
<dbReference type="VEuPathDB" id="FungiDB:TAPDE_004932"/>
<dbReference type="eggNOG" id="KOG2533">
    <property type="taxonomic scope" value="Eukaryota"/>
</dbReference>
<dbReference type="GO" id="GO:0016020">
    <property type="term" value="C:membrane"/>
    <property type="evidence" value="ECO:0007669"/>
    <property type="project" value="UniProtKB-SubCell"/>
</dbReference>
<feature type="transmembrane region" description="Helical" evidence="7">
    <location>
        <begin position="62"/>
        <end position="79"/>
    </location>
</feature>
<feature type="transmembrane region" description="Helical" evidence="7">
    <location>
        <begin position="132"/>
        <end position="151"/>
    </location>
</feature>
<keyword evidence="5 7" id="KW-0472">Membrane</keyword>
<protein>
    <recommendedName>
        <fullName evidence="8">Major facilitator superfamily (MFS) profile domain-containing protein</fullName>
    </recommendedName>
</protein>
<dbReference type="InterPro" id="IPR036259">
    <property type="entry name" value="MFS_trans_sf"/>
</dbReference>
<accession>R4XFB5</accession>
<dbReference type="AlphaFoldDB" id="R4XFB5"/>
<evidence type="ECO:0000256" key="3">
    <source>
        <dbReference type="ARBA" id="ARBA00022692"/>
    </source>
</evidence>
<feature type="transmembrane region" description="Helical" evidence="7">
    <location>
        <begin position="453"/>
        <end position="474"/>
    </location>
</feature>
<proteinExistence type="inferred from homology"/>
<dbReference type="PROSITE" id="PS50850">
    <property type="entry name" value="MFS"/>
    <property type="match status" value="1"/>
</dbReference>
<evidence type="ECO:0000256" key="1">
    <source>
        <dbReference type="ARBA" id="ARBA00004141"/>
    </source>
</evidence>
<feature type="transmembrane region" description="Helical" evidence="7">
    <location>
        <begin position="226"/>
        <end position="248"/>
    </location>
</feature>
<sequence length="497" mass="55149">MSHQAHDIGKHDSAFEHHEMAVQEQKESSINSNGEQVWDEPRFENMTVAEQKAFSSKLVRKIDLILMPTLVLIFVFNILDRSNISQARLKGLEKDLKLTDTQFDTCISILFVGYLSFQLPSNLILTRVRPNLYLPICMVIWGTISACTAVAKNYTNLLLIRFFLGFAEAPFFSGALLILSAWYTRREMAPRIAIMYSGNTLANAFGGLLAAGILKNLEGAHGIRGWRWLFIIEGTCTVGLALVAFFLLPNFPADTKWLSEQERRFCSWRMTVDANGEEDTKSSIGAGVLAAVTDYKVWLLVAIQLCLLTSQTYSFFFPTIVKTLGKDTTTTLLLTAPPYFAGFFTSLINSLVAAKTGKRTILIVWPLVVAAIGDIIVISTLKTAPRYFGMFLMVIGSYSAFNVVLSWVSATIPRPQTKRAVSLAMVNMIANCSNIYGSYFFPSKSGPKYRSGGIALIAFALAGAVLACVLGAILHRENKKTEALERQDGVKRYKYLI</sequence>
<dbReference type="PANTHER" id="PTHR43791:SF20">
    <property type="entry name" value="TRANSPORTER, PUTATIVE (AFU_ORTHOLOGUE AFUA_3G14670)-RELATED"/>
    <property type="match status" value="1"/>
</dbReference>
<feature type="transmembrane region" description="Helical" evidence="7">
    <location>
        <begin position="297"/>
        <end position="316"/>
    </location>
</feature>
<feature type="transmembrane region" description="Helical" evidence="7">
    <location>
        <begin position="107"/>
        <end position="125"/>
    </location>
</feature>
<dbReference type="Pfam" id="PF07690">
    <property type="entry name" value="MFS_1"/>
    <property type="match status" value="1"/>
</dbReference>
<evidence type="ECO:0000313" key="9">
    <source>
        <dbReference type="EMBL" id="CCG84471.1"/>
    </source>
</evidence>
<dbReference type="InterPro" id="IPR020846">
    <property type="entry name" value="MFS_dom"/>
</dbReference>
<dbReference type="FunFam" id="1.20.1250.20:FF:000013">
    <property type="entry name" value="MFS general substrate transporter"/>
    <property type="match status" value="1"/>
</dbReference>
<comment type="caution">
    <text evidence="9">The sequence shown here is derived from an EMBL/GenBank/DDBJ whole genome shotgun (WGS) entry which is preliminary data.</text>
</comment>
<evidence type="ECO:0000259" key="8">
    <source>
        <dbReference type="PROSITE" id="PS50850"/>
    </source>
</evidence>
<dbReference type="GO" id="GO:0022857">
    <property type="term" value="F:transmembrane transporter activity"/>
    <property type="evidence" value="ECO:0007669"/>
    <property type="project" value="InterPro"/>
</dbReference>
<dbReference type="Proteomes" id="UP000013776">
    <property type="component" value="Unassembled WGS sequence"/>
</dbReference>
<dbReference type="FunFam" id="1.20.1250.20:FF:000057">
    <property type="entry name" value="MFS general substrate transporter"/>
    <property type="match status" value="1"/>
</dbReference>
<evidence type="ECO:0000256" key="7">
    <source>
        <dbReference type="SAM" id="Phobius"/>
    </source>
</evidence>
<dbReference type="STRING" id="1097556.R4XFB5"/>
<evidence type="ECO:0000256" key="2">
    <source>
        <dbReference type="ARBA" id="ARBA00022448"/>
    </source>
</evidence>
<keyword evidence="10" id="KW-1185">Reference proteome</keyword>
<comment type="subcellular location">
    <subcellularLocation>
        <location evidence="1">Membrane</location>
        <topology evidence="1">Multi-pass membrane protein</topology>
    </subcellularLocation>
</comment>
<evidence type="ECO:0000256" key="4">
    <source>
        <dbReference type="ARBA" id="ARBA00022989"/>
    </source>
</evidence>
<gene>
    <name evidence="9" type="ORF">TAPDE_004932</name>
</gene>
<comment type="similarity">
    <text evidence="6">Belongs to the major facilitator superfamily. Allantoate permease family.</text>
</comment>
<evidence type="ECO:0000313" key="10">
    <source>
        <dbReference type="Proteomes" id="UP000013776"/>
    </source>
</evidence>
<dbReference type="PANTHER" id="PTHR43791">
    <property type="entry name" value="PERMEASE-RELATED"/>
    <property type="match status" value="1"/>
</dbReference>
<dbReference type="SUPFAM" id="SSF103473">
    <property type="entry name" value="MFS general substrate transporter"/>
    <property type="match status" value="1"/>
</dbReference>
<feature type="transmembrane region" description="Helical" evidence="7">
    <location>
        <begin position="387"/>
        <end position="408"/>
    </location>
</feature>
<keyword evidence="2" id="KW-0813">Transport</keyword>
<dbReference type="EMBL" id="CAHR02000248">
    <property type="protein sequence ID" value="CCG84471.1"/>
    <property type="molecule type" value="Genomic_DNA"/>
</dbReference>
<feature type="domain" description="Major facilitator superfamily (MFS) profile" evidence="8">
    <location>
        <begin position="66"/>
        <end position="479"/>
    </location>
</feature>
<keyword evidence="3 7" id="KW-0812">Transmembrane</keyword>
<organism evidence="9 10">
    <name type="scientific">Taphrina deformans (strain PYCC 5710 / ATCC 11124 / CBS 356.35 / IMI 108563 / JCM 9778 / NBRC 8474)</name>
    <name type="common">Peach leaf curl fungus</name>
    <name type="synonym">Lalaria deformans</name>
    <dbReference type="NCBI Taxonomy" id="1097556"/>
    <lineage>
        <taxon>Eukaryota</taxon>
        <taxon>Fungi</taxon>
        <taxon>Dikarya</taxon>
        <taxon>Ascomycota</taxon>
        <taxon>Taphrinomycotina</taxon>
        <taxon>Taphrinomycetes</taxon>
        <taxon>Taphrinales</taxon>
        <taxon>Taphrinaceae</taxon>
        <taxon>Taphrina</taxon>
    </lineage>
</organism>
<name>R4XFB5_TAPDE</name>
<feature type="transmembrane region" description="Helical" evidence="7">
    <location>
        <begin position="420"/>
        <end position="441"/>
    </location>
</feature>
<feature type="transmembrane region" description="Helical" evidence="7">
    <location>
        <begin position="194"/>
        <end position="214"/>
    </location>
</feature>
<dbReference type="InterPro" id="IPR011701">
    <property type="entry name" value="MFS"/>
</dbReference>
<dbReference type="Gene3D" id="1.20.1250.20">
    <property type="entry name" value="MFS general substrate transporter like domains"/>
    <property type="match status" value="2"/>
</dbReference>
<dbReference type="OrthoDB" id="2250022at2759"/>
<evidence type="ECO:0000256" key="5">
    <source>
        <dbReference type="ARBA" id="ARBA00023136"/>
    </source>
</evidence>
<reference evidence="9 10" key="1">
    <citation type="journal article" date="2013" name="MBio">
        <title>Genome sequencing of the plant pathogen Taphrina deformans, the causal agent of peach leaf curl.</title>
        <authorList>
            <person name="Cisse O.H."/>
            <person name="Almeida J.M.G.C.F."/>
            <person name="Fonseca A."/>
            <person name="Kumar A.A."/>
            <person name="Salojaervi J."/>
            <person name="Overmyer K."/>
            <person name="Hauser P.M."/>
            <person name="Pagni M."/>
        </authorList>
    </citation>
    <scope>NUCLEOTIDE SEQUENCE [LARGE SCALE GENOMIC DNA]</scope>
    <source>
        <strain evidence="10">PYCC 5710 / ATCC 11124 / CBS 356.35 / IMI 108563 / JCM 9778 / NBRC 8474</strain>
    </source>
</reference>
<feature type="transmembrane region" description="Helical" evidence="7">
    <location>
        <begin position="361"/>
        <end position="381"/>
    </location>
</feature>
<feature type="transmembrane region" description="Helical" evidence="7">
    <location>
        <begin position="157"/>
        <end position="182"/>
    </location>
</feature>
<evidence type="ECO:0000256" key="6">
    <source>
        <dbReference type="ARBA" id="ARBA00037968"/>
    </source>
</evidence>